<proteinExistence type="predicted"/>
<dbReference type="SUPFAM" id="SSF143447">
    <property type="entry name" value="AMMECR1-like"/>
    <property type="match status" value="1"/>
</dbReference>
<dbReference type="InterPro" id="IPR027485">
    <property type="entry name" value="AMMECR1_N"/>
</dbReference>
<reference evidence="2" key="1">
    <citation type="journal article" date="2019" name="G3 (Bethesda)">
        <title>Genome Assemblies of Two Rare Opportunistic Yeast Pathogens: Diutina rugosa (syn. Candida rugosa) and Trichomonascus ciferrii (syn. Candida ciferrii).</title>
        <authorList>
            <person name="Mixao V."/>
            <person name="Saus E."/>
            <person name="Hansen A.P."/>
            <person name="Lass-Florl C."/>
            <person name="Gabaldon T."/>
        </authorList>
    </citation>
    <scope>NUCLEOTIDE SEQUENCE</scope>
    <source>
        <strain evidence="2">CBS 4856</strain>
    </source>
</reference>
<name>A0A642VBG6_9ASCO</name>
<dbReference type="AlphaFoldDB" id="A0A642VBG6"/>
<dbReference type="InterPro" id="IPR036071">
    <property type="entry name" value="AMMECR1_dom_sf"/>
</dbReference>
<accession>A0A642VBG6</accession>
<dbReference type="PANTHER" id="PTHR13016">
    <property type="entry name" value="AMMECR1 HOMOLOG"/>
    <property type="match status" value="1"/>
</dbReference>
<feature type="domain" description="AMMECR1" evidence="1">
    <location>
        <begin position="1"/>
        <end position="204"/>
    </location>
</feature>
<gene>
    <name evidence="2" type="ORF">TRICI_000761</name>
</gene>
<dbReference type="NCBIfam" id="TIGR00296">
    <property type="entry name" value="TIGR00296 family protein"/>
    <property type="match status" value="1"/>
</dbReference>
<dbReference type="InterPro" id="IPR023473">
    <property type="entry name" value="AMMECR1"/>
</dbReference>
<organism evidence="2 3">
    <name type="scientific">Trichomonascus ciferrii</name>
    <dbReference type="NCBI Taxonomy" id="44093"/>
    <lineage>
        <taxon>Eukaryota</taxon>
        <taxon>Fungi</taxon>
        <taxon>Dikarya</taxon>
        <taxon>Ascomycota</taxon>
        <taxon>Saccharomycotina</taxon>
        <taxon>Dipodascomycetes</taxon>
        <taxon>Dipodascales</taxon>
        <taxon>Trichomonascaceae</taxon>
        <taxon>Trichomonascus</taxon>
        <taxon>Trichomonascus ciferrii complex</taxon>
    </lineage>
</organism>
<evidence type="ECO:0000313" key="2">
    <source>
        <dbReference type="EMBL" id="KAA8917089.1"/>
    </source>
</evidence>
<dbReference type="InterPro" id="IPR002733">
    <property type="entry name" value="AMMECR1_domain"/>
</dbReference>
<dbReference type="PANTHER" id="PTHR13016:SF0">
    <property type="entry name" value="AMME SYNDROME CANDIDATE GENE 1 PROTEIN"/>
    <property type="match status" value="1"/>
</dbReference>
<dbReference type="Gene3D" id="3.30.700.20">
    <property type="entry name" value="Hypothetical protein ph0010, domain 1"/>
    <property type="match status" value="1"/>
</dbReference>
<comment type="caution">
    <text evidence="2">The sequence shown here is derived from an EMBL/GenBank/DDBJ whole genome shotgun (WGS) entry which is preliminary data.</text>
</comment>
<dbReference type="PROSITE" id="PS51112">
    <property type="entry name" value="AMMECR1"/>
    <property type="match status" value="1"/>
</dbReference>
<protein>
    <recommendedName>
        <fullName evidence="1">AMMECR1 domain-containing protein</fullName>
    </recommendedName>
</protein>
<dbReference type="Pfam" id="PF01871">
    <property type="entry name" value="AMMECR1"/>
    <property type="match status" value="1"/>
</dbReference>
<evidence type="ECO:0000313" key="3">
    <source>
        <dbReference type="Proteomes" id="UP000761534"/>
    </source>
</evidence>
<evidence type="ECO:0000259" key="1">
    <source>
        <dbReference type="PROSITE" id="PS51112"/>
    </source>
</evidence>
<dbReference type="OrthoDB" id="24630at2759"/>
<keyword evidence="3" id="KW-1185">Reference proteome</keyword>
<dbReference type="EMBL" id="SWFS01000066">
    <property type="protein sequence ID" value="KAA8917089.1"/>
    <property type="molecule type" value="Genomic_DNA"/>
</dbReference>
<sequence length="208" mass="23277">MTHKTTPYAAYAFEALAAHLAGRKCVGFGTFQKLLPGSATVPGNSHPLFVTWNTVLKNGDTSLRGCIGTFEPLDLETGIKQYSLTAALEDPRFKPIRQSELEKLECGVTVLYDFEPVTDPLDWEVGTHGVKAVFKHRSRRCTATFLPDVAVEQEWDKETTLIHLAQKAGIEDCFSYDDIKDSIQLTRYKGDKSKISYPEYKDLIDKAL</sequence>
<dbReference type="Proteomes" id="UP000761534">
    <property type="component" value="Unassembled WGS sequence"/>
</dbReference>
<dbReference type="VEuPathDB" id="FungiDB:TRICI_000761"/>